<dbReference type="STRING" id="575540.Isop_1823"/>
<sequence length="494" mass="54525">MVRVLAWLGVAVLAASSAWAQKPPATSTRETWDAIYLSNTKVGHIHTQITPLVHNGRNLTRVQVTTVMDLKREKDVSRIELRFGTIEAEGGEVLRIDSRIKMGGQDLQAGGDVVNGRMNFTLKTGGRTTSQIIEWTPETRGPYHPELDLKTNPLKPGESRTYRIFLPQLNQLALATLTGIGKETTPLYGANREVYRVDGKVTDLNGKSIAGMNTTYYLNNEGEVVKTVTDVYGGMTTVRTTKETALAPGGSFDIVQNFIISSRFQIANPYQTRQVQYNVSMKDAAVASIFAVDNRQSLTPGSDPKTGRLVVRAMGPEDGQPEPGPVAEEYLEPNPIVDSEDSRVVQHMKAAVGDATDPWTKAQRIQDWVHRNMVDKNFEVTFATASETARALSGDCTEHAVLVAAMCRAAKIPARVAIGFIYVDRLRGFGYHMWTEVYVNNRWVGIDASFQQNVVDAVHIKLKDTSLKGVSPFEQFQTVVETASKLSIEPVEVR</sequence>
<organism evidence="3 4">
    <name type="scientific">Isosphaera pallida (strain ATCC 43644 / DSM 9630 / IS1B)</name>
    <dbReference type="NCBI Taxonomy" id="575540"/>
    <lineage>
        <taxon>Bacteria</taxon>
        <taxon>Pseudomonadati</taxon>
        <taxon>Planctomycetota</taxon>
        <taxon>Planctomycetia</taxon>
        <taxon>Isosphaerales</taxon>
        <taxon>Isosphaeraceae</taxon>
        <taxon>Isosphaera</taxon>
    </lineage>
</organism>
<dbReference type="PANTHER" id="PTHR33490">
    <property type="entry name" value="BLR5614 PROTEIN-RELATED"/>
    <property type="match status" value="1"/>
</dbReference>
<dbReference type="PANTHER" id="PTHR33490:SF3">
    <property type="entry name" value="CONSERVED INTEGRAL MEMBRANE PROTEIN"/>
    <property type="match status" value="1"/>
</dbReference>
<dbReference type="InParanoid" id="E8R1X3"/>
<dbReference type="EMBL" id="CP002353">
    <property type="protein sequence ID" value="ADV62405.1"/>
    <property type="molecule type" value="Genomic_DNA"/>
</dbReference>
<dbReference type="RefSeq" id="WP_013564693.1">
    <property type="nucleotide sequence ID" value="NC_014962.1"/>
</dbReference>
<evidence type="ECO:0000259" key="2">
    <source>
        <dbReference type="SMART" id="SM00460"/>
    </source>
</evidence>
<feature type="domain" description="Transglutaminase-like" evidence="2">
    <location>
        <begin position="388"/>
        <end position="450"/>
    </location>
</feature>
<dbReference type="InterPro" id="IPR002931">
    <property type="entry name" value="Transglutaminase-like"/>
</dbReference>
<feature type="signal peptide" evidence="1">
    <location>
        <begin position="1"/>
        <end position="20"/>
    </location>
</feature>
<protein>
    <submittedName>
        <fullName evidence="3">Transglutaminase domain-containing protein</fullName>
    </submittedName>
</protein>
<name>E8R1X3_ISOPI</name>
<dbReference type="KEGG" id="ipa:Isop_1823"/>
<dbReference type="AlphaFoldDB" id="E8R1X3"/>
<dbReference type="InterPro" id="IPR038765">
    <property type="entry name" value="Papain-like_cys_pep_sf"/>
</dbReference>
<feature type="chain" id="PRO_5003229946" evidence="1">
    <location>
        <begin position="21"/>
        <end position="494"/>
    </location>
</feature>
<reference key="1">
    <citation type="submission" date="2010-11" db="EMBL/GenBank/DDBJ databases">
        <title>The complete sequence of chromosome of Isophaera pallida ATCC 43644.</title>
        <authorList>
            <consortium name="US DOE Joint Genome Institute (JGI-PGF)"/>
            <person name="Lucas S."/>
            <person name="Copeland A."/>
            <person name="Lapidus A."/>
            <person name="Bruce D."/>
            <person name="Goodwin L."/>
            <person name="Pitluck S."/>
            <person name="Kyrpides N."/>
            <person name="Mavromatis K."/>
            <person name="Pagani I."/>
            <person name="Ivanova N."/>
            <person name="Saunders E."/>
            <person name="Brettin T."/>
            <person name="Detter J.C."/>
            <person name="Han C."/>
            <person name="Tapia R."/>
            <person name="Land M."/>
            <person name="Hauser L."/>
            <person name="Markowitz V."/>
            <person name="Cheng J.-F."/>
            <person name="Hugenholtz P."/>
            <person name="Woyke T."/>
            <person name="Wu D."/>
            <person name="Eisen J.A."/>
        </authorList>
    </citation>
    <scope>NUCLEOTIDE SEQUENCE</scope>
    <source>
        <strain>ATCC 43644</strain>
    </source>
</reference>
<evidence type="ECO:0000256" key="1">
    <source>
        <dbReference type="SAM" id="SignalP"/>
    </source>
</evidence>
<proteinExistence type="predicted"/>
<dbReference type="Pfam" id="PF01841">
    <property type="entry name" value="Transglut_core"/>
    <property type="match status" value="1"/>
</dbReference>
<keyword evidence="1" id="KW-0732">Signal</keyword>
<dbReference type="SMART" id="SM00460">
    <property type="entry name" value="TGc"/>
    <property type="match status" value="1"/>
</dbReference>
<evidence type="ECO:0000313" key="4">
    <source>
        <dbReference type="Proteomes" id="UP000008631"/>
    </source>
</evidence>
<dbReference type="eggNOG" id="COG1305">
    <property type="taxonomic scope" value="Bacteria"/>
</dbReference>
<evidence type="ECO:0000313" key="3">
    <source>
        <dbReference type="EMBL" id="ADV62405.1"/>
    </source>
</evidence>
<dbReference type="HOGENOM" id="CLU_040402_0_0_0"/>
<dbReference type="SUPFAM" id="SSF54001">
    <property type="entry name" value="Cysteine proteinases"/>
    <property type="match status" value="1"/>
</dbReference>
<reference evidence="3 4" key="2">
    <citation type="journal article" date="2011" name="Stand. Genomic Sci.">
        <title>Complete genome sequence of Isosphaera pallida type strain (IS1B).</title>
        <authorList>
            <consortium name="US DOE Joint Genome Institute (JGI-PGF)"/>
            <person name="Goker M."/>
            <person name="Cleland D."/>
            <person name="Saunders E."/>
            <person name="Lapidus A."/>
            <person name="Nolan M."/>
            <person name="Lucas S."/>
            <person name="Hammon N."/>
            <person name="Deshpande S."/>
            <person name="Cheng J.F."/>
            <person name="Tapia R."/>
            <person name="Han C."/>
            <person name="Goodwin L."/>
            <person name="Pitluck S."/>
            <person name="Liolios K."/>
            <person name="Pagani I."/>
            <person name="Ivanova N."/>
            <person name="Mavromatis K."/>
            <person name="Pati A."/>
            <person name="Chen A."/>
            <person name="Palaniappan K."/>
            <person name="Land M."/>
            <person name="Hauser L."/>
            <person name="Chang Y.J."/>
            <person name="Jeffries C.D."/>
            <person name="Detter J.C."/>
            <person name="Beck B."/>
            <person name="Woyke T."/>
            <person name="Bristow J."/>
            <person name="Eisen J.A."/>
            <person name="Markowitz V."/>
            <person name="Hugenholtz P."/>
            <person name="Kyrpides N.C."/>
            <person name="Klenk H.P."/>
        </authorList>
    </citation>
    <scope>NUCLEOTIDE SEQUENCE [LARGE SCALE GENOMIC DNA]</scope>
    <source>
        <strain evidence="4">ATCC 43644 / DSM 9630 / IS1B</strain>
    </source>
</reference>
<dbReference type="Gene3D" id="3.10.620.30">
    <property type="match status" value="1"/>
</dbReference>
<keyword evidence="4" id="KW-1185">Reference proteome</keyword>
<dbReference type="Proteomes" id="UP000008631">
    <property type="component" value="Chromosome"/>
</dbReference>
<accession>E8R1X3</accession>
<gene>
    <name evidence="3" type="ordered locus">Isop_1823</name>
</gene>